<dbReference type="EMBL" id="JALJOR010000010">
    <property type="protein sequence ID" value="KAK9809870.1"/>
    <property type="molecule type" value="Genomic_DNA"/>
</dbReference>
<sequence>MICETVARECDKLAQACAKRPPVFLTGHSLGGGYAQCTFFHALANHGEPLMRELCQAVSEGGVFTFGAPLVVAPSQESALQSLGKLYHLAVGQPEVG</sequence>
<dbReference type="InterPro" id="IPR029058">
    <property type="entry name" value="AB_hydrolase_fold"/>
</dbReference>
<comment type="caution">
    <text evidence="2">The sequence shown here is derived from an EMBL/GenBank/DDBJ whole genome shotgun (WGS) entry which is preliminary data.</text>
</comment>
<organism evidence="2 3">
    <name type="scientific">[Myrmecia] bisecta</name>
    <dbReference type="NCBI Taxonomy" id="41462"/>
    <lineage>
        <taxon>Eukaryota</taxon>
        <taxon>Viridiplantae</taxon>
        <taxon>Chlorophyta</taxon>
        <taxon>core chlorophytes</taxon>
        <taxon>Trebouxiophyceae</taxon>
        <taxon>Trebouxiales</taxon>
        <taxon>Trebouxiaceae</taxon>
        <taxon>Myrmecia</taxon>
    </lineage>
</organism>
<feature type="domain" description="Fungal lipase-type" evidence="1">
    <location>
        <begin position="10"/>
        <end position="83"/>
    </location>
</feature>
<evidence type="ECO:0000313" key="2">
    <source>
        <dbReference type="EMBL" id="KAK9809870.1"/>
    </source>
</evidence>
<evidence type="ECO:0000259" key="1">
    <source>
        <dbReference type="Pfam" id="PF01764"/>
    </source>
</evidence>
<reference evidence="2 3" key="1">
    <citation type="journal article" date="2024" name="Nat. Commun.">
        <title>Phylogenomics reveals the evolutionary origins of lichenization in chlorophyte algae.</title>
        <authorList>
            <person name="Puginier C."/>
            <person name="Libourel C."/>
            <person name="Otte J."/>
            <person name="Skaloud P."/>
            <person name="Haon M."/>
            <person name="Grisel S."/>
            <person name="Petersen M."/>
            <person name="Berrin J.G."/>
            <person name="Delaux P.M."/>
            <person name="Dal Grande F."/>
            <person name="Keller J."/>
        </authorList>
    </citation>
    <scope>NUCLEOTIDE SEQUENCE [LARGE SCALE GENOMIC DNA]</scope>
    <source>
        <strain evidence="2 3">SAG 2043</strain>
    </source>
</reference>
<evidence type="ECO:0000313" key="3">
    <source>
        <dbReference type="Proteomes" id="UP001489004"/>
    </source>
</evidence>
<dbReference type="AlphaFoldDB" id="A0AAW1PN84"/>
<dbReference type="Gene3D" id="3.40.50.1820">
    <property type="entry name" value="alpha/beta hydrolase"/>
    <property type="match status" value="1"/>
</dbReference>
<name>A0AAW1PN84_9CHLO</name>
<keyword evidence="3" id="KW-1185">Reference proteome</keyword>
<dbReference type="Proteomes" id="UP001489004">
    <property type="component" value="Unassembled WGS sequence"/>
</dbReference>
<dbReference type="Pfam" id="PF01764">
    <property type="entry name" value="Lipase_3"/>
    <property type="match status" value="1"/>
</dbReference>
<proteinExistence type="predicted"/>
<accession>A0AAW1PN84</accession>
<protein>
    <recommendedName>
        <fullName evidence="1">Fungal lipase-type domain-containing protein</fullName>
    </recommendedName>
</protein>
<gene>
    <name evidence="2" type="ORF">WJX72_000687</name>
</gene>
<dbReference type="InterPro" id="IPR002921">
    <property type="entry name" value="Fungal_lipase-type"/>
</dbReference>
<dbReference type="SUPFAM" id="SSF53474">
    <property type="entry name" value="alpha/beta-Hydrolases"/>
    <property type="match status" value="1"/>
</dbReference>
<dbReference type="GO" id="GO:0006629">
    <property type="term" value="P:lipid metabolic process"/>
    <property type="evidence" value="ECO:0007669"/>
    <property type="project" value="InterPro"/>
</dbReference>